<sequence>MTVTIWTYAAYSGICVMVTIWVAESLRKNGRKMVNNDQKENKNLFDAFTHLLTVGLYLVNLGVVCLLLRYGKKPTDIETAIELLGTKIGSVLLVLGAMVFIIIAKLSEVRQGEQSRTKMKKNRELFQSKQKQDELVP</sequence>
<evidence type="ECO:0000256" key="2">
    <source>
        <dbReference type="SAM" id="Phobius"/>
    </source>
</evidence>
<reference evidence="3" key="1">
    <citation type="submission" date="2018-06" db="EMBL/GenBank/DDBJ databases">
        <authorList>
            <person name="Zhirakovskaya E."/>
        </authorList>
    </citation>
    <scope>NUCLEOTIDE SEQUENCE</scope>
</reference>
<feature type="region of interest" description="Disordered" evidence="1">
    <location>
        <begin position="115"/>
        <end position="137"/>
    </location>
</feature>
<keyword evidence="2" id="KW-1133">Transmembrane helix</keyword>
<evidence type="ECO:0000256" key="1">
    <source>
        <dbReference type="SAM" id="MobiDB-lite"/>
    </source>
</evidence>
<evidence type="ECO:0000313" key="3">
    <source>
        <dbReference type="EMBL" id="VAX36677.1"/>
    </source>
</evidence>
<dbReference type="AlphaFoldDB" id="A0A3B1E3C5"/>
<name>A0A3B1E3C5_9ZZZZ</name>
<feature type="transmembrane region" description="Helical" evidence="2">
    <location>
        <begin position="6"/>
        <end position="23"/>
    </location>
</feature>
<accession>A0A3B1E3C5</accession>
<feature type="transmembrane region" description="Helical" evidence="2">
    <location>
        <begin position="88"/>
        <end position="106"/>
    </location>
</feature>
<protein>
    <submittedName>
        <fullName evidence="3">Uncharacterized protein</fullName>
    </submittedName>
</protein>
<dbReference type="EMBL" id="UOGL01000073">
    <property type="protein sequence ID" value="VAX36677.1"/>
    <property type="molecule type" value="Genomic_DNA"/>
</dbReference>
<keyword evidence="2" id="KW-0812">Transmembrane</keyword>
<proteinExistence type="predicted"/>
<organism evidence="3">
    <name type="scientific">hydrothermal vent metagenome</name>
    <dbReference type="NCBI Taxonomy" id="652676"/>
    <lineage>
        <taxon>unclassified sequences</taxon>
        <taxon>metagenomes</taxon>
        <taxon>ecological metagenomes</taxon>
    </lineage>
</organism>
<keyword evidence="2" id="KW-0472">Membrane</keyword>
<gene>
    <name evidence="3" type="ORF">MNBD_PLANCTO02-111</name>
</gene>
<feature type="transmembrane region" description="Helical" evidence="2">
    <location>
        <begin position="44"/>
        <end position="68"/>
    </location>
</feature>